<dbReference type="InterPro" id="IPR019734">
    <property type="entry name" value="TPR_rpt"/>
</dbReference>
<keyword evidence="1" id="KW-0677">Repeat</keyword>
<dbReference type="PROSITE" id="PS50005">
    <property type="entry name" value="TPR"/>
    <property type="match status" value="6"/>
</dbReference>
<feature type="repeat" description="TPR" evidence="3">
    <location>
        <begin position="191"/>
        <end position="224"/>
    </location>
</feature>
<dbReference type="RefSeq" id="WP_120342235.1">
    <property type="nucleotide sequence ID" value="NZ_MCAS01000001.1"/>
</dbReference>
<dbReference type="Pfam" id="PF13432">
    <property type="entry name" value="TPR_16"/>
    <property type="match status" value="3"/>
</dbReference>
<evidence type="ECO:0000256" key="2">
    <source>
        <dbReference type="ARBA" id="ARBA00022803"/>
    </source>
</evidence>
<dbReference type="Gene3D" id="1.25.40.10">
    <property type="entry name" value="Tetratricopeptide repeat domain"/>
    <property type="match status" value="4"/>
</dbReference>
<organism evidence="4 5">
    <name type="scientific">Paraburkholderia fungorum</name>
    <dbReference type="NCBI Taxonomy" id="134537"/>
    <lineage>
        <taxon>Bacteria</taxon>
        <taxon>Pseudomonadati</taxon>
        <taxon>Pseudomonadota</taxon>
        <taxon>Betaproteobacteria</taxon>
        <taxon>Burkholderiales</taxon>
        <taxon>Burkholderiaceae</taxon>
        <taxon>Paraburkholderia</taxon>
    </lineage>
</organism>
<dbReference type="Pfam" id="PF14559">
    <property type="entry name" value="TPR_19"/>
    <property type="match status" value="1"/>
</dbReference>
<comment type="caution">
    <text evidence="4">The sequence shown here is derived from an EMBL/GenBank/DDBJ whole genome shotgun (WGS) entry which is preliminary data.</text>
</comment>
<dbReference type="SMART" id="SM00028">
    <property type="entry name" value="TPR"/>
    <property type="match status" value="11"/>
</dbReference>
<dbReference type="PANTHER" id="PTHR44943">
    <property type="entry name" value="CELLULOSE SYNTHASE OPERON PROTEIN C"/>
    <property type="match status" value="1"/>
</dbReference>
<dbReference type="Gene3D" id="3.40.50.2000">
    <property type="entry name" value="Glycogen Phosphorylase B"/>
    <property type="match status" value="1"/>
</dbReference>
<dbReference type="EMBL" id="MCAS01000001">
    <property type="protein sequence ID" value="RKF50612.1"/>
    <property type="molecule type" value="Genomic_DNA"/>
</dbReference>
<dbReference type="InterPro" id="IPR011990">
    <property type="entry name" value="TPR-like_helical_dom_sf"/>
</dbReference>
<name>A0A420GZM0_9BURK</name>
<keyword evidence="2 3" id="KW-0802">TPR repeat</keyword>
<reference evidence="4 5" key="1">
    <citation type="submission" date="2016-07" db="EMBL/GenBank/DDBJ databases">
        <title>Genome analysis of Burkholderia fungorum ES3-20.</title>
        <authorList>
            <person name="Xu D."/>
            <person name="Yao R."/>
            <person name="Zheng S."/>
        </authorList>
    </citation>
    <scope>NUCLEOTIDE SEQUENCE [LARGE SCALE GENOMIC DNA]</scope>
    <source>
        <strain evidence="4 5">ES3-20</strain>
    </source>
</reference>
<protein>
    <submittedName>
        <fullName evidence="4">Uncharacterized protein</fullName>
    </submittedName>
</protein>
<feature type="repeat" description="TPR" evidence="3">
    <location>
        <begin position="395"/>
        <end position="428"/>
    </location>
</feature>
<feature type="repeat" description="TPR" evidence="3">
    <location>
        <begin position="89"/>
        <end position="122"/>
    </location>
</feature>
<dbReference type="SUPFAM" id="SSF48452">
    <property type="entry name" value="TPR-like"/>
    <property type="match status" value="2"/>
</dbReference>
<proteinExistence type="predicted"/>
<dbReference type="Proteomes" id="UP000283709">
    <property type="component" value="Unassembled WGS sequence"/>
</dbReference>
<accession>A0A420GZM0</accession>
<evidence type="ECO:0000313" key="4">
    <source>
        <dbReference type="EMBL" id="RKF50612.1"/>
    </source>
</evidence>
<sequence>MVFKHAEPLTSPAATPGQPVIDQMLQFARGRHERGQLEEAQRGYRAVLAIDPANAYALHLLGVAHLHNGDAEAAEPLIARSLSLGLGYGWALGNHGAVLVRLGRNDEALAVLDRALRLEPRLAPALVALGNVRLALEQYREALSAYDAALAVSSALPEAWSNRGNVLRALNRPADALISYDRALAFTPNEYATHLNSAHAWRDLGQYERALQAYRSALVIRPGTPEVLLACGGVLQLQGREEDALACYDEILEANPLDVAALYNGCVVLDNLHRYDALLARCDRLLALQPDHALAWLGRGNALEGLKRHADALVAFDGALARAPGLDAASSNRGIALHLMARHADALESYDRALAAAGPSAELWWSRGNVLQQLGRHDDALDSYEQALVPSPDTGHAWYRRGSALQQLQRHAEAITCYRRAQELDPKLVAAQAAEAFCLLLTGDFAAGWQQHENRWRDPAIARHRRHERQPFWSGEASVEGKTVLLHAEQGYGDTLQFCRYARLVAERGARVVLEVPAALKPLMESLHGAGEVVASGDPLPPFDLQCPLLSVPFALGTQLETIPAADTAYLHADTIRSRIWAGKVDAAARPGTLRIGLAWSGNPAHNNDQNRSIPLEMLAPLYTQHASFFSLHQFVRERDAQALADSRLIHFGTELKDFSDTAALVNALDLVISVDTSVVHLAGALGKPFWVLLPGVPDWRWLLEREDSPWYPHARLFRQRKPGDWGEVVARAARELANLCAS</sequence>
<dbReference type="Pfam" id="PF13181">
    <property type="entry name" value="TPR_8"/>
    <property type="match status" value="1"/>
</dbReference>
<feature type="repeat" description="TPR" evidence="3">
    <location>
        <begin position="123"/>
        <end position="156"/>
    </location>
</feature>
<dbReference type="SUPFAM" id="SSF53756">
    <property type="entry name" value="UDP-Glycosyltransferase/glycogen phosphorylase"/>
    <property type="match status" value="1"/>
</dbReference>
<feature type="repeat" description="TPR" evidence="3">
    <location>
        <begin position="361"/>
        <end position="394"/>
    </location>
</feature>
<dbReference type="PANTHER" id="PTHR44943:SF8">
    <property type="entry name" value="TPR REPEAT-CONTAINING PROTEIN MJ0263"/>
    <property type="match status" value="1"/>
</dbReference>
<dbReference type="AlphaFoldDB" id="A0A420GZM0"/>
<dbReference type="PROSITE" id="PS50293">
    <property type="entry name" value="TPR_REGION"/>
    <property type="match status" value="1"/>
</dbReference>
<feature type="repeat" description="TPR" evidence="3">
    <location>
        <begin position="157"/>
        <end position="190"/>
    </location>
</feature>
<gene>
    <name evidence="4" type="ORF">BCY88_00030</name>
</gene>
<evidence type="ECO:0000256" key="3">
    <source>
        <dbReference type="PROSITE-ProRule" id="PRU00339"/>
    </source>
</evidence>
<dbReference type="OrthoDB" id="9814129at2"/>
<evidence type="ECO:0000256" key="1">
    <source>
        <dbReference type="ARBA" id="ARBA00022737"/>
    </source>
</evidence>
<evidence type="ECO:0000313" key="5">
    <source>
        <dbReference type="Proteomes" id="UP000283709"/>
    </source>
</evidence>
<dbReference type="Pfam" id="PF13414">
    <property type="entry name" value="TPR_11"/>
    <property type="match status" value="1"/>
</dbReference>
<dbReference type="InterPro" id="IPR051685">
    <property type="entry name" value="Ycf3/AcsC/BcsC/TPR_MFPF"/>
</dbReference>